<reference evidence="1" key="2">
    <citation type="journal article" date="2012" name="PLoS ONE">
        <title>A Deeply Branching Thermophilic Bacterium with an Ancient Acetyl-CoA Pathway Dominates a Subsurface Ecosystem.</title>
        <authorList>
            <person name="Takami H."/>
            <person name="Noguchi H."/>
            <person name="Takaki Y."/>
            <person name="Uchiyama I."/>
            <person name="Toyoda A."/>
            <person name="Nishi S."/>
            <person name="Chee G.-J."/>
            <person name="Arai W."/>
            <person name="Nunoura T."/>
            <person name="Itoh T."/>
            <person name="Hattori M."/>
            <person name="Takai K."/>
        </authorList>
    </citation>
    <scope>NUCLEOTIDE SEQUENCE</scope>
</reference>
<name>H5SF44_9BACT</name>
<organism evidence="1">
    <name type="scientific">uncultured Acetothermia bacterium</name>
    <dbReference type="NCBI Taxonomy" id="236499"/>
    <lineage>
        <taxon>Bacteria</taxon>
        <taxon>Candidatus Bipolaricaulota</taxon>
        <taxon>environmental samples</taxon>
    </lineage>
</organism>
<proteinExistence type="predicted"/>
<accession>H5SF44</accession>
<gene>
    <name evidence="1" type="ORF">HGMM_F20D08C01</name>
</gene>
<feature type="non-terminal residue" evidence="1">
    <location>
        <position position="1"/>
    </location>
</feature>
<dbReference type="InterPro" id="IPR037257">
    <property type="entry name" value="T2SS_E_N_sf"/>
</dbReference>
<sequence length="109" mass="12612">NAMQITIYYTKDDLYLINQVEAKAERERRSKSAVILSIIEEYFERKKKIGEILCDLGKLTPEKLNQAIEIQKKEGGSRTLGEILLSKKWVTEHDLMRALMLQGKITDID</sequence>
<evidence type="ECO:0000313" key="1">
    <source>
        <dbReference type="EMBL" id="BAL54780.1"/>
    </source>
</evidence>
<dbReference type="AlphaFoldDB" id="H5SF44"/>
<dbReference type="EMBL" id="AP011700">
    <property type="protein sequence ID" value="BAL54780.1"/>
    <property type="molecule type" value="Genomic_DNA"/>
</dbReference>
<reference evidence="1" key="1">
    <citation type="journal article" date="2005" name="Environ. Microbiol.">
        <title>Genetic and functional properties of uncultivated thermophilic crenarchaeotes from a subsurface gold mine as revealed by analysis of genome fragments.</title>
        <authorList>
            <person name="Nunoura T."/>
            <person name="Hirayama H."/>
            <person name="Takami H."/>
            <person name="Oida H."/>
            <person name="Nishi S."/>
            <person name="Shimamura S."/>
            <person name="Suzuki Y."/>
            <person name="Inagaki F."/>
            <person name="Takai K."/>
            <person name="Nealson K.H."/>
            <person name="Horikoshi K."/>
        </authorList>
    </citation>
    <scope>NUCLEOTIDE SEQUENCE</scope>
</reference>
<protein>
    <submittedName>
        <fullName evidence="1">Pilus assembly protein CpaF</fullName>
    </submittedName>
</protein>
<dbReference type="SUPFAM" id="SSF160246">
    <property type="entry name" value="EspE N-terminal domain-like"/>
    <property type="match status" value="1"/>
</dbReference>